<protein>
    <submittedName>
        <fullName evidence="2">Uncharacterized protein</fullName>
    </submittedName>
</protein>
<name>A0A6A6XLF8_9PLEO</name>
<keyword evidence="3" id="KW-1185">Reference proteome</keyword>
<keyword evidence="1" id="KW-0732">Signal</keyword>
<feature type="signal peptide" evidence="1">
    <location>
        <begin position="1"/>
        <end position="17"/>
    </location>
</feature>
<feature type="chain" id="PRO_5025585828" evidence="1">
    <location>
        <begin position="18"/>
        <end position="67"/>
    </location>
</feature>
<evidence type="ECO:0000313" key="2">
    <source>
        <dbReference type="EMBL" id="KAF2796933.1"/>
    </source>
</evidence>
<dbReference type="Proteomes" id="UP000799757">
    <property type="component" value="Unassembled WGS sequence"/>
</dbReference>
<accession>A0A6A6XLF8</accession>
<dbReference type="AlphaFoldDB" id="A0A6A6XLF8"/>
<reference evidence="2" key="1">
    <citation type="journal article" date="2020" name="Stud. Mycol.">
        <title>101 Dothideomycetes genomes: a test case for predicting lifestyles and emergence of pathogens.</title>
        <authorList>
            <person name="Haridas S."/>
            <person name="Albert R."/>
            <person name="Binder M."/>
            <person name="Bloem J."/>
            <person name="Labutti K."/>
            <person name="Salamov A."/>
            <person name="Andreopoulos B."/>
            <person name="Baker S."/>
            <person name="Barry K."/>
            <person name="Bills G."/>
            <person name="Bluhm B."/>
            <person name="Cannon C."/>
            <person name="Castanera R."/>
            <person name="Culley D."/>
            <person name="Daum C."/>
            <person name="Ezra D."/>
            <person name="Gonzalez J."/>
            <person name="Henrissat B."/>
            <person name="Kuo A."/>
            <person name="Liang C."/>
            <person name="Lipzen A."/>
            <person name="Lutzoni F."/>
            <person name="Magnuson J."/>
            <person name="Mondo S."/>
            <person name="Nolan M."/>
            <person name="Ohm R."/>
            <person name="Pangilinan J."/>
            <person name="Park H.-J."/>
            <person name="Ramirez L."/>
            <person name="Alfaro M."/>
            <person name="Sun H."/>
            <person name="Tritt A."/>
            <person name="Yoshinaga Y."/>
            <person name="Zwiers L.-H."/>
            <person name="Turgeon B."/>
            <person name="Goodwin S."/>
            <person name="Spatafora J."/>
            <person name="Crous P."/>
            <person name="Grigoriev I."/>
        </authorList>
    </citation>
    <scope>NUCLEOTIDE SEQUENCE</scope>
    <source>
        <strain evidence="2">CBS 109.77</strain>
    </source>
</reference>
<organism evidence="2 3">
    <name type="scientific">Melanomma pulvis-pyrius CBS 109.77</name>
    <dbReference type="NCBI Taxonomy" id="1314802"/>
    <lineage>
        <taxon>Eukaryota</taxon>
        <taxon>Fungi</taxon>
        <taxon>Dikarya</taxon>
        <taxon>Ascomycota</taxon>
        <taxon>Pezizomycotina</taxon>
        <taxon>Dothideomycetes</taxon>
        <taxon>Pleosporomycetidae</taxon>
        <taxon>Pleosporales</taxon>
        <taxon>Melanommataceae</taxon>
        <taxon>Melanomma</taxon>
    </lineage>
</organism>
<evidence type="ECO:0000256" key="1">
    <source>
        <dbReference type="SAM" id="SignalP"/>
    </source>
</evidence>
<gene>
    <name evidence="2" type="ORF">K505DRAFT_322932</name>
</gene>
<proteinExistence type="predicted"/>
<dbReference type="EMBL" id="MU001818">
    <property type="protein sequence ID" value="KAF2796933.1"/>
    <property type="molecule type" value="Genomic_DNA"/>
</dbReference>
<sequence>MLPLFVLALKCLHWLRGLEFVRGMCGIGTVEMAVAGGWFGGVSFSENDKFGYKDGKMKIKMERNVRR</sequence>
<evidence type="ECO:0000313" key="3">
    <source>
        <dbReference type="Proteomes" id="UP000799757"/>
    </source>
</evidence>